<sequence length="228" mass="25175">MASLLIITVLCLATAYGSPVGTDPPISGPYIELYSGEGHTGASITITEYAHDLSVLGWDNLAKSFCAEGVWVLYDNANYNMHHDPFSSWSEVIINSARGCHDIPVTHHGKLSSLRFAGSGDLHDETATMYHGYFYMGGEDLIIRDMDELGDFEREASSMIVTGETPWTVYSEEYYEGVSICLEPWNVGNSVYVGAFEVYTIGMPNNVISSIRKGCFAKDVIKYQPKLQ</sequence>
<organism evidence="2 3">
    <name type="scientific">Meganyctiphanes norvegica</name>
    <name type="common">Northern krill</name>
    <name type="synonym">Thysanopoda norvegica</name>
    <dbReference type="NCBI Taxonomy" id="48144"/>
    <lineage>
        <taxon>Eukaryota</taxon>
        <taxon>Metazoa</taxon>
        <taxon>Ecdysozoa</taxon>
        <taxon>Arthropoda</taxon>
        <taxon>Crustacea</taxon>
        <taxon>Multicrustacea</taxon>
        <taxon>Malacostraca</taxon>
        <taxon>Eumalacostraca</taxon>
        <taxon>Eucarida</taxon>
        <taxon>Euphausiacea</taxon>
        <taxon>Euphausiidae</taxon>
        <taxon>Meganyctiphanes</taxon>
    </lineage>
</organism>
<reference evidence="2 3" key="1">
    <citation type="submission" date="2024-05" db="EMBL/GenBank/DDBJ databases">
        <authorList>
            <person name="Wallberg A."/>
        </authorList>
    </citation>
    <scope>NUCLEOTIDE SEQUENCE [LARGE SCALE GENOMIC DNA]</scope>
</reference>
<comment type="caution">
    <text evidence="2">The sequence shown here is derived from an EMBL/GenBank/DDBJ whole genome shotgun (WGS) entry which is preliminary data.</text>
</comment>
<evidence type="ECO:0000256" key="1">
    <source>
        <dbReference type="SAM" id="SignalP"/>
    </source>
</evidence>
<evidence type="ECO:0000313" key="2">
    <source>
        <dbReference type="EMBL" id="CAL4167187.1"/>
    </source>
</evidence>
<dbReference type="AlphaFoldDB" id="A0AAV2S8L2"/>
<feature type="signal peptide" evidence="1">
    <location>
        <begin position="1"/>
        <end position="17"/>
    </location>
</feature>
<feature type="chain" id="PRO_5043718846" evidence="1">
    <location>
        <begin position="18"/>
        <end position="228"/>
    </location>
</feature>
<proteinExistence type="predicted"/>
<keyword evidence="3" id="KW-1185">Reference proteome</keyword>
<accession>A0AAV2S8L2</accession>
<dbReference type="InterPro" id="IPR011024">
    <property type="entry name" value="G_crystallin-like"/>
</dbReference>
<dbReference type="SUPFAM" id="SSF49695">
    <property type="entry name" value="gamma-Crystallin-like"/>
    <property type="match status" value="2"/>
</dbReference>
<name>A0AAV2S8L2_MEGNR</name>
<gene>
    <name evidence="2" type="ORF">MNOR_LOCUS33571</name>
</gene>
<dbReference type="Proteomes" id="UP001497623">
    <property type="component" value="Unassembled WGS sequence"/>
</dbReference>
<protein>
    <submittedName>
        <fullName evidence="2">Uncharacterized protein</fullName>
    </submittedName>
</protein>
<keyword evidence="1" id="KW-0732">Signal</keyword>
<dbReference type="EMBL" id="CAXKWB010048753">
    <property type="protein sequence ID" value="CAL4167187.1"/>
    <property type="molecule type" value="Genomic_DNA"/>
</dbReference>
<dbReference type="Gene3D" id="2.60.20.10">
    <property type="entry name" value="Crystallins"/>
    <property type="match status" value="2"/>
</dbReference>
<evidence type="ECO:0000313" key="3">
    <source>
        <dbReference type="Proteomes" id="UP001497623"/>
    </source>
</evidence>